<comment type="caution">
    <text evidence="1">The sequence shown here is derived from an EMBL/GenBank/DDBJ whole genome shotgun (WGS) entry which is preliminary data.</text>
</comment>
<reference evidence="1" key="1">
    <citation type="journal article" date="2021" name="New Phytol.">
        <title>Evolutionary innovations through gain and loss of genes in the ectomycorrhizal Boletales.</title>
        <authorList>
            <person name="Wu G."/>
            <person name="Miyauchi S."/>
            <person name="Morin E."/>
            <person name="Kuo A."/>
            <person name="Drula E."/>
            <person name="Varga T."/>
            <person name="Kohler A."/>
            <person name="Feng B."/>
            <person name="Cao Y."/>
            <person name="Lipzen A."/>
            <person name="Daum C."/>
            <person name="Hundley H."/>
            <person name="Pangilinan J."/>
            <person name="Johnson J."/>
            <person name="Barry K."/>
            <person name="LaButti K."/>
            <person name="Ng V."/>
            <person name="Ahrendt S."/>
            <person name="Min B."/>
            <person name="Choi I.G."/>
            <person name="Park H."/>
            <person name="Plett J.M."/>
            <person name="Magnuson J."/>
            <person name="Spatafora J.W."/>
            <person name="Nagy L.G."/>
            <person name="Henrissat B."/>
            <person name="Grigoriev I.V."/>
            <person name="Yang Z.L."/>
            <person name="Xu J."/>
            <person name="Martin F.M."/>
        </authorList>
    </citation>
    <scope>NUCLEOTIDE SEQUENCE</scope>
    <source>
        <strain evidence="1">KUC20120723A-06</strain>
    </source>
</reference>
<evidence type="ECO:0000313" key="1">
    <source>
        <dbReference type="EMBL" id="KAH7919934.1"/>
    </source>
</evidence>
<proteinExistence type="predicted"/>
<name>A0ACB8B309_9AGAM</name>
<accession>A0ACB8B309</accession>
<sequence>MCYAQSCGQCGPPILNRRSRILIYVRACTLWDRLLLASSDPSHPLPFRNRRAIPDLIFPNCSSPVACRVMSTVMSQSALVSALNVIQWTRICQFVPCVMVVYDHLLTLDGEVRPRSRRCCSSCNYFLIRRR</sequence>
<keyword evidence="2" id="KW-1185">Reference proteome</keyword>
<organism evidence="1 2">
    <name type="scientific">Leucogyrophana mollusca</name>
    <dbReference type="NCBI Taxonomy" id="85980"/>
    <lineage>
        <taxon>Eukaryota</taxon>
        <taxon>Fungi</taxon>
        <taxon>Dikarya</taxon>
        <taxon>Basidiomycota</taxon>
        <taxon>Agaricomycotina</taxon>
        <taxon>Agaricomycetes</taxon>
        <taxon>Agaricomycetidae</taxon>
        <taxon>Boletales</taxon>
        <taxon>Boletales incertae sedis</taxon>
        <taxon>Leucogyrophana</taxon>
    </lineage>
</organism>
<dbReference type="EMBL" id="MU266617">
    <property type="protein sequence ID" value="KAH7919934.1"/>
    <property type="molecule type" value="Genomic_DNA"/>
</dbReference>
<dbReference type="Proteomes" id="UP000790709">
    <property type="component" value="Unassembled WGS sequence"/>
</dbReference>
<gene>
    <name evidence="1" type="ORF">BV22DRAFT_835771</name>
</gene>
<evidence type="ECO:0000313" key="2">
    <source>
        <dbReference type="Proteomes" id="UP000790709"/>
    </source>
</evidence>
<protein>
    <submittedName>
        <fullName evidence="1">Uncharacterized protein</fullName>
    </submittedName>
</protein>